<name>A0A0X1KNK7_9EURY</name>
<organism evidence="2 3">
    <name type="scientific">Thermococcus guaymasensis DSM 11113</name>
    <dbReference type="NCBI Taxonomy" id="1432656"/>
    <lineage>
        <taxon>Archaea</taxon>
        <taxon>Methanobacteriati</taxon>
        <taxon>Methanobacteriota</taxon>
        <taxon>Thermococci</taxon>
        <taxon>Thermococcales</taxon>
        <taxon>Thermococcaceae</taxon>
        <taxon>Thermococcus</taxon>
    </lineage>
</organism>
<gene>
    <name evidence="2" type="ORF">X802_10120</name>
</gene>
<protein>
    <submittedName>
        <fullName evidence="2">Uncharacterized protein</fullName>
    </submittedName>
</protein>
<evidence type="ECO:0000256" key="1">
    <source>
        <dbReference type="SAM" id="Phobius"/>
    </source>
</evidence>
<keyword evidence="1" id="KW-0472">Membrane</keyword>
<feature type="transmembrane region" description="Helical" evidence="1">
    <location>
        <begin position="44"/>
        <end position="63"/>
    </location>
</feature>
<keyword evidence="3" id="KW-1185">Reference proteome</keyword>
<sequence>MLLPLLLFVLGMMISFTPATAIIGSIASFVLYKAIKGRIPSIHTEAPFIAGLLTGMWAGVIVYNMDNYMHQWHSLWWISVLWFAGSVIGVMVSLVKTVK</sequence>
<proteinExistence type="predicted"/>
<dbReference type="EMBL" id="CP007140">
    <property type="protein sequence ID" value="AJC72828.1"/>
    <property type="molecule type" value="Genomic_DNA"/>
</dbReference>
<dbReference type="STRING" id="1432656.X802_10120"/>
<reference evidence="2 3" key="1">
    <citation type="submission" date="2014-01" db="EMBL/GenBank/DDBJ databases">
        <title>Genome sequencing of Thermococcus guaymasensis.</title>
        <authorList>
            <person name="Zhang X."/>
            <person name="Alvare G."/>
            <person name="Fristensky B."/>
            <person name="Chen L."/>
            <person name="Suen T."/>
            <person name="Chen Q."/>
            <person name="Ma K."/>
        </authorList>
    </citation>
    <scope>NUCLEOTIDE SEQUENCE [LARGE SCALE GENOMIC DNA]</scope>
    <source>
        <strain evidence="2 3">DSM 11113</strain>
    </source>
</reference>
<feature type="transmembrane region" description="Helical" evidence="1">
    <location>
        <begin position="6"/>
        <end position="32"/>
    </location>
</feature>
<dbReference type="RefSeq" id="WP_062373561.1">
    <property type="nucleotide sequence ID" value="NZ_CP007140.1"/>
</dbReference>
<dbReference type="AlphaFoldDB" id="A0A0X1KNK7"/>
<dbReference type="Proteomes" id="UP000062043">
    <property type="component" value="Chromosome"/>
</dbReference>
<feature type="transmembrane region" description="Helical" evidence="1">
    <location>
        <begin position="75"/>
        <end position="95"/>
    </location>
</feature>
<evidence type="ECO:0000313" key="3">
    <source>
        <dbReference type="Proteomes" id="UP000062043"/>
    </source>
</evidence>
<keyword evidence="1" id="KW-1133">Transmembrane helix</keyword>
<keyword evidence="1" id="KW-0812">Transmembrane</keyword>
<dbReference type="GeneID" id="27136006"/>
<dbReference type="PATRIC" id="fig|1432656.3.peg.1978"/>
<dbReference type="KEGG" id="tgy:X802_10120"/>
<dbReference type="OrthoDB" id="384763at2157"/>
<evidence type="ECO:0000313" key="2">
    <source>
        <dbReference type="EMBL" id="AJC72828.1"/>
    </source>
</evidence>
<accession>A0A0X1KNK7</accession>